<gene>
    <name evidence="2" type="ORF">H0H81_002804</name>
</gene>
<accession>A0A9P7KKC1</accession>
<evidence type="ECO:0000313" key="3">
    <source>
        <dbReference type="Proteomes" id="UP000717328"/>
    </source>
</evidence>
<dbReference type="InterPro" id="IPR004046">
    <property type="entry name" value="GST_C"/>
</dbReference>
<proteinExistence type="predicted"/>
<feature type="non-terminal residue" evidence="2">
    <location>
        <position position="1"/>
    </location>
</feature>
<keyword evidence="3" id="KW-1185">Reference proteome</keyword>
<dbReference type="Pfam" id="PF00043">
    <property type="entry name" value="GST_C"/>
    <property type="match status" value="1"/>
</dbReference>
<dbReference type="InterPro" id="IPR036282">
    <property type="entry name" value="Glutathione-S-Trfase_C_sf"/>
</dbReference>
<dbReference type="OrthoDB" id="249703at2759"/>
<dbReference type="Proteomes" id="UP000717328">
    <property type="component" value="Unassembled WGS sequence"/>
</dbReference>
<dbReference type="EMBL" id="JABCKI010000083">
    <property type="protein sequence ID" value="KAG5652979.1"/>
    <property type="molecule type" value="Genomic_DNA"/>
</dbReference>
<sequence length="56" mass="6377">EFSIADLFHYPYGWMLAAAGSNILSDESRPHVVKWWKDITSRPSWVAVKDGVKSNL</sequence>
<evidence type="ECO:0000259" key="1">
    <source>
        <dbReference type="Pfam" id="PF00043"/>
    </source>
</evidence>
<protein>
    <recommendedName>
        <fullName evidence="1">Glutathione S-transferase C-terminal domain-containing protein</fullName>
    </recommendedName>
</protein>
<dbReference type="SUPFAM" id="SSF47616">
    <property type="entry name" value="GST C-terminal domain-like"/>
    <property type="match status" value="1"/>
</dbReference>
<dbReference type="Gene3D" id="1.20.1050.10">
    <property type="match status" value="1"/>
</dbReference>
<dbReference type="AlphaFoldDB" id="A0A9P7KKC1"/>
<evidence type="ECO:0000313" key="2">
    <source>
        <dbReference type="EMBL" id="KAG5652979.1"/>
    </source>
</evidence>
<reference evidence="2" key="1">
    <citation type="submission" date="2021-02" db="EMBL/GenBank/DDBJ databases">
        <authorList>
            <person name="Nieuwenhuis M."/>
            <person name="Van De Peppel L.J.J."/>
        </authorList>
    </citation>
    <scope>NUCLEOTIDE SEQUENCE</scope>
    <source>
        <strain evidence="2">D49</strain>
    </source>
</reference>
<feature type="domain" description="Glutathione S-transferase C-terminal" evidence="1">
    <location>
        <begin position="1"/>
        <end position="43"/>
    </location>
</feature>
<comment type="caution">
    <text evidence="2">The sequence shown here is derived from an EMBL/GenBank/DDBJ whole genome shotgun (WGS) entry which is preliminary data.</text>
</comment>
<reference evidence="2" key="2">
    <citation type="submission" date="2021-10" db="EMBL/GenBank/DDBJ databases">
        <title>Phylogenomics reveals ancestral predisposition of the termite-cultivated fungus Termitomyces towards a domesticated lifestyle.</title>
        <authorList>
            <person name="Auxier B."/>
            <person name="Grum-Grzhimaylo A."/>
            <person name="Cardenas M.E."/>
            <person name="Lodge J.D."/>
            <person name="Laessoe T."/>
            <person name="Pedersen O."/>
            <person name="Smith M.E."/>
            <person name="Kuyper T.W."/>
            <person name="Franco-Molano E.A."/>
            <person name="Baroni T.J."/>
            <person name="Aanen D.K."/>
        </authorList>
    </citation>
    <scope>NUCLEOTIDE SEQUENCE</scope>
    <source>
        <strain evidence="2">D49</strain>
    </source>
</reference>
<name>A0A9P7KKC1_9AGAR</name>
<organism evidence="2 3">
    <name type="scientific">Sphagnurus paluster</name>
    <dbReference type="NCBI Taxonomy" id="117069"/>
    <lineage>
        <taxon>Eukaryota</taxon>
        <taxon>Fungi</taxon>
        <taxon>Dikarya</taxon>
        <taxon>Basidiomycota</taxon>
        <taxon>Agaricomycotina</taxon>
        <taxon>Agaricomycetes</taxon>
        <taxon>Agaricomycetidae</taxon>
        <taxon>Agaricales</taxon>
        <taxon>Tricholomatineae</taxon>
        <taxon>Lyophyllaceae</taxon>
        <taxon>Sphagnurus</taxon>
    </lineage>
</organism>